<accession>A0A0E9Q9M2</accession>
<reference evidence="1" key="2">
    <citation type="journal article" date="2015" name="Fish Shellfish Immunol.">
        <title>Early steps in the European eel (Anguilla anguilla)-Vibrio vulnificus interaction in the gills: Role of the RtxA13 toxin.</title>
        <authorList>
            <person name="Callol A."/>
            <person name="Pajuelo D."/>
            <person name="Ebbesson L."/>
            <person name="Teles M."/>
            <person name="MacKenzie S."/>
            <person name="Amaro C."/>
        </authorList>
    </citation>
    <scope>NUCLEOTIDE SEQUENCE</scope>
</reference>
<proteinExistence type="predicted"/>
<dbReference type="AlphaFoldDB" id="A0A0E9Q9M2"/>
<dbReference type="EMBL" id="GBXM01070470">
    <property type="protein sequence ID" value="JAH38107.1"/>
    <property type="molecule type" value="Transcribed_RNA"/>
</dbReference>
<name>A0A0E9Q9M2_ANGAN</name>
<sequence length="22" mass="2431">MNFSDQLVLVSSMLLGSELFSI</sequence>
<evidence type="ECO:0000313" key="1">
    <source>
        <dbReference type="EMBL" id="JAH13586.1"/>
    </source>
</evidence>
<reference evidence="1" key="1">
    <citation type="submission" date="2014-11" db="EMBL/GenBank/DDBJ databases">
        <authorList>
            <person name="Amaro Gonzalez C."/>
        </authorList>
    </citation>
    <scope>NUCLEOTIDE SEQUENCE</scope>
</reference>
<protein>
    <submittedName>
        <fullName evidence="1">Uncharacterized protein</fullName>
    </submittedName>
</protein>
<dbReference type="EMBL" id="GBXM01094991">
    <property type="protein sequence ID" value="JAH13586.1"/>
    <property type="molecule type" value="Transcribed_RNA"/>
</dbReference>
<organism evidence="1">
    <name type="scientific">Anguilla anguilla</name>
    <name type="common">European freshwater eel</name>
    <name type="synonym">Muraena anguilla</name>
    <dbReference type="NCBI Taxonomy" id="7936"/>
    <lineage>
        <taxon>Eukaryota</taxon>
        <taxon>Metazoa</taxon>
        <taxon>Chordata</taxon>
        <taxon>Craniata</taxon>
        <taxon>Vertebrata</taxon>
        <taxon>Euteleostomi</taxon>
        <taxon>Actinopterygii</taxon>
        <taxon>Neopterygii</taxon>
        <taxon>Teleostei</taxon>
        <taxon>Anguilliformes</taxon>
        <taxon>Anguillidae</taxon>
        <taxon>Anguilla</taxon>
    </lineage>
</organism>